<dbReference type="SUPFAM" id="SSF51735">
    <property type="entry name" value="NAD(P)-binding Rossmann-fold domains"/>
    <property type="match status" value="1"/>
</dbReference>
<dbReference type="PANTHER" id="PTHR42760:SF133">
    <property type="entry name" value="3-OXOACYL-[ACYL-CARRIER-PROTEIN] REDUCTASE"/>
    <property type="match status" value="1"/>
</dbReference>
<evidence type="ECO:0000256" key="2">
    <source>
        <dbReference type="ARBA" id="ARBA00023002"/>
    </source>
</evidence>
<proteinExistence type="inferred from homology"/>
<dbReference type="PROSITE" id="PS00061">
    <property type="entry name" value="ADH_SHORT"/>
    <property type="match status" value="1"/>
</dbReference>
<name>G7V659_THELD</name>
<dbReference type="CDD" id="cd05233">
    <property type="entry name" value="SDR_c"/>
    <property type="match status" value="1"/>
</dbReference>
<gene>
    <name evidence="3" type="ordered locus">Tlie_1316</name>
</gene>
<dbReference type="GO" id="GO:0006633">
    <property type="term" value="P:fatty acid biosynthetic process"/>
    <property type="evidence" value="ECO:0007669"/>
    <property type="project" value="TreeGrafter"/>
</dbReference>
<keyword evidence="2" id="KW-0560">Oxidoreductase</keyword>
<dbReference type="GO" id="GO:0016616">
    <property type="term" value="F:oxidoreductase activity, acting on the CH-OH group of donors, NAD or NADP as acceptor"/>
    <property type="evidence" value="ECO:0007669"/>
    <property type="project" value="TreeGrafter"/>
</dbReference>
<sequence length="263" mass="28324">MYANFLKGLFRGVIDVYPDLKGKRVVVTGGASGIGFATAERFILEGCRVAVFDRDEEALEHTKRTLSGLELGIKADVSSEAEVERAFAVLDQAFGGVDILISNAGISVRNKFINIGASQWDKVLSVNLKGMFLCSREAAKRMLDQGKGVILMTASTNGMEGHPLYADYNASKAGVILLTKTLALEFAPIIRVNSVSPGYVLTPMQKAEYTPEMLEEVNKKIPFKRHAQPEEVAALFAFLASSEASYITGANIPIDGGETAGLV</sequence>
<dbReference type="FunFam" id="3.40.50.720:FF:000084">
    <property type="entry name" value="Short-chain dehydrogenase reductase"/>
    <property type="match status" value="1"/>
</dbReference>
<keyword evidence="4" id="KW-1185">Reference proteome</keyword>
<protein>
    <submittedName>
        <fullName evidence="3">Short-chain dehydrogenase/reductase SDR</fullName>
    </submittedName>
</protein>
<dbReference type="InterPro" id="IPR020904">
    <property type="entry name" value="Sc_DH/Rdtase_CS"/>
</dbReference>
<dbReference type="PRINTS" id="PR00080">
    <property type="entry name" value="SDRFAMILY"/>
</dbReference>
<dbReference type="HOGENOM" id="CLU_010194_1_3_0"/>
<dbReference type="Proteomes" id="UP000005868">
    <property type="component" value="Chromosome"/>
</dbReference>
<dbReference type="InterPro" id="IPR002347">
    <property type="entry name" value="SDR_fam"/>
</dbReference>
<dbReference type="AlphaFoldDB" id="G7V659"/>
<dbReference type="NCBIfam" id="NF005559">
    <property type="entry name" value="PRK07231.1"/>
    <property type="match status" value="1"/>
</dbReference>
<dbReference type="Gene3D" id="3.40.50.720">
    <property type="entry name" value="NAD(P)-binding Rossmann-like Domain"/>
    <property type="match status" value="1"/>
</dbReference>
<dbReference type="EMBL" id="CP003096">
    <property type="protein sequence ID" value="AER67046.1"/>
    <property type="molecule type" value="Genomic_DNA"/>
</dbReference>
<evidence type="ECO:0000256" key="1">
    <source>
        <dbReference type="ARBA" id="ARBA00006484"/>
    </source>
</evidence>
<evidence type="ECO:0000313" key="4">
    <source>
        <dbReference type="Proteomes" id="UP000005868"/>
    </source>
</evidence>
<dbReference type="PANTHER" id="PTHR42760">
    <property type="entry name" value="SHORT-CHAIN DEHYDROGENASES/REDUCTASES FAMILY MEMBER"/>
    <property type="match status" value="1"/>
</dbReference>
<evidence type="ECO:0000313" key="3">
    <source>
        <dbReference type="EMBL" id="AER67046.1"/>
    </source>
</evidence>
<dbReference type="eggNOG" id="COG1028">
    <property type="taxonomic scope" value="Bacteria"/>
</dbReference>
<reference evidence="4" key="1">
    <citation type="submission" date="2011-10" db="EMBL/GenBank/DDBJ databases">
        <title>The complete genome of chromosome of Thermovirga lienii DSM 17291.</title>
        <authorList>
            <consortium name="US DOE Joint Genome Institute (JGI-PGF)"/>
            <person name="Lucas S."/>
            <person name="Copeland A."/>
            <person name="Lapidus A."/>
            <person name="Glavina del Rio T."/>
            <person name="Dalin E."/>
            <person name="Tice H."/>
            <person name="Bruce D."/>
            <person name="Goodwin L."/>
            <person name="Pitluck S."/>
            <person name="Peters L."/>
            <person name="Mikhailova N."/>
            <person name="Saunders E."/>
            <person name="Kyrpides N."/>
            <person name="Mavromatis K."/>
            <person name="Ivanova N."/>
            <person name="Last F.I."/>
            <person name="Brettin T."/>
            <person name="Detter J.C."/>
            <person name="Han C."/>
            <person name="Larimer F."/>
            <person name="Land M."/>
            <person name="Hauser L."/>
            <person name="Markowitz V."/>
            <person name="Cheng J.-F."/>
            <person name="Hugenholtz P."/>
            <person name="Woyke T."/>
            <person name="Wu D."/>
            <person name="Spring S."/>
            <person name="Schroeder M."/>
            <person name="Brambilla E.-M."/>
            <person name="Klenk H.-P."/>
            <person name="Eisen J.A."/>
        </authorList>
    </citation>
    <scope>NUCLEOTIDE SEQUENCE [LARGE SCALE GENOMIC DNA]</scope>
    <source>
        <strain evidence="4">ATCC BAA-1197 / DSM 17291 / Cas60314</strain>
    </source>
</reference>
<dbReference type="GO" id="GO:0048038">
    <property type="term" value="F:quinone binding"/>
    <property type="evidence" value="ECO:0007669"/>
    <property type="project" value="TreeGrafter"/>
</dbReference>
<organism evidence="3 4">
    <name type="scientific">Thermovirga lienii (strain ATCC BAA-1197 / DSM 17291 / Cas60314)</name>
    <dbReference type="NCBI Taxonomy" id="580340"/>
    <lineage>
        <taxon>Bacteria</taxon>
        <taxon>Thermotogati</taxon>
        <taxon>Synergistota</taxon>
        <taxon>Synergistia</taxon>
        <taxon>Synergistales</taxon>
        <taxon>Thermovirgaceae</taxon>
        <taxon>Thermovirga</taxon>
    </lineage>
</organism>
<accession>G7V659</accession>
<dbReference type="InterPro" id="IPR036291">
    <property type="entry name" value="NAD(P)-bd_dom_sf"/>
</dbReference>
<dbReference type="Pfam" id="PF13561">
    <property type="entry name" value="adh_short_C2"/>
    <property type="match status" value="1"/>
</dbReference>
<dbReference type="STRING" id="580340.Tlie_1316"/>
<dbReference type="PRINTS" id="PR00081">
    <property type="entry name" value="GDHRDH"/>
</dbReference>
<comment type="similarity">
    <text evidence="1">Belongs to the short-chain dehydrogenases/reductases (SDR) family.</text>
</comment>
<reference evidence="3 4" key="2">
    <citation type="journal article" date="2012" name="Stand. Genomic Sci.">
        <title>Genome sequence of the moderately thermophilic, amino-acid-degrading and sulfur-reducing bacterium Thermovirga lienii type strain (Cas60314(T)).</title>
        <authorList>
            <person name="Goker M."/>
            <person name="Saunders E."/>
            <person name="Lapidus A."/>
            <person name="Nolan M."/>
            <person name="Lucas S."/>
            <person name="Hammon N."/>
            <person name="Deshpande S."/>
            <person name="Cheng J.F."/>
            <person name="Han C."/>
            <person name="Tapia R."/>
            <person name="Goodwin L.A."/>
            <person name="Pitluck S."/>
            <person name="Liolios K."/>
            <person name="Mavromatis K."/>
            <person name="Pagani I."/>
            <person name="Ivanova N."/>
            <person name="Mikhailova N."/>
            <person name="Pati A."/>
            <person name="Chen A."/>
            <person name="Palaniappan K."/>
            <person name="Land M."/>
            <person name="Chang Y.J."/>
            <person name="Jeffries C.D."/>
            <person name="Brambilla E.M."/>
            <person name="Rohde M."/>
            <person name="Spring S."/>
            <person name="Detter J.C."/>
            <person name="Woyke T."/>
            <person name="Bristow J."/>
            <person name="Eisen J.A."/>
            <person name="Markowitz V."/>
            <person name="Hugenholtz P."/>
            <person name="Kyrpides N.C."/>
            <person name="Klenk H.P."/>
        </authorList>
    </citation>
    <scope>NUCLEOTIDE SEQUENCE [LARGE SCALE GENOMIC DNA]</scope>
    <source>
        <strain evidence="4">ATCC BAA-1197 / DSM 17291 / Cas60314</strain>
    </source>
</reference>
<dbReference type="KEGG" id="tli:Tlie_1316"/>